<proteinExistence type="predicted"/>
<dbReference type="STRING" id="569365.A0A0D2BS15"/>
<keyword evidence="4" id="KW-1185">Reference proteome</keyword>
<dbReference type="VEuPathDB" id="FungiDB:PV07_12726"/>
<reference evidence="3 4" key="1">
    <citation type="submission" date="2015-01" db="EMBL/GenBank/DDBJ databases">
        <title>The Genome Sequence of Cladophialophora immunda CBS83496.</title>
        <authorList>
            <consortium name="The Broad Institute Genomics Platform"/>
            <person name="Cuomo C."/>
            <person name="de Hoog S."/>
            <person name="Gorbushina A."/>
            <person name="Stielow B."/>
            <person name="Teixiera M."/>
            <person name="Abouelleil A."/>
            <person name="Chapman S.B."/>
            <person name="Priest M."/>
            <person name="Young S.K."/>
            <person name="Wortman J."/>
            <person name="Nusbaum C."/>
            <person name="Birren B."/>
        </authorList>
    </citation>
    <scope>NUCLEOTIDE SEQUENCE [LARGE SCALE GENOMIC DNA]</scope>
    <source>
        <strain evidence="3 4">CBS 83496</strain>
    </source>
</reference>
<dbReference type="SUPFAM" id="SSF51197">
    <property type="entry name" value="Clavaminate synthase-like"/>
    <property type="match status" value="1"/>
</dbReference>
<protein>
    <recommendedName>
        <fullName evidence="2">JmjC domain-containing protein</fullName>
    </recommendedName>
</protein>
<name>A0A0D2BS15_9EURO</name>
<sequence>MDYGSLYDRISSNHYCPDCESNVVRALYHLICCHKYCPTCEIRVENVQEHLINAHPHCSECSKPADNIIIHLVESHRYCPLCDIDNIGHVSQHLTKSHKIYRRKVREKLKCQRGGCPENSIPIGHIPKHYKDYHDGETPPPDQYPSGKRPHKYNDGARARKKARREDPPLEGALADIGSTLPIQNSPQTQNEPSLPEAKHGWNSQHLQAELQTSGDGRRRRRRALTELAAQRCCDQIRRQLSDLPQGGHGLTRLEKELPQYECEFLRRLPGDPITYEEYAAVDWESHATDTDFRYKYVVCSSEEAHKILQAGTPAIPLLIPGEDSPGRVLTRDEYLRYLSTKPTIDVHKYDTRVDETGKYLLPEKMKSADAMRVFQNQEGWPVNFLNLDLYKQNEIPPCIANIPAFSILRDTREQNQSGKRSRSQPSDLSSCVGFQIFGKTGVFSLPHRDHHGVITTVLCEEGEKLWLIYPELTDEELHTWAIGLDIAPRPAPYAIYLSPGDLLIQPPGRVHAPYSITDVLMTGTMHWDSRNMVRVLLLSLYERDHPKITNEEPAREFSRKLEYIQSLWDDGAKAYPWGTKEELAVFSQLRKVWETGKRKLKGLAVPTMPLSILDRYLKLGL</sequence>
<dbReference type="RefSeq" id="XP_016242069.1">
    <property type="nucleotide sequence ID" value="XM_016400285.1"/>
</dbReference>
<dbReference type="GeneID" id="27351920"/>
<organism evidence="3 4">
    <name type="scientific">Cladophialophora immunda</name>
    <dbReference type="NCBI Taxonomy" id="569365"/>
    <lineage>
        <taxon>Eukaryota</taxon>
        <taxon>Fungi</taxon>
        <taxon>Dikarya</taxon>
        <taxon>Ascomycota</taxon>
        <taxon>Pezizomycotina</taxon>
        <taxon>Eurotiomycetes</taxon>
        <taxon>Chaetothyriomycetidae</taxon>
        <taxon>Chaetothyriales</taxon>
        <taxon>Herpotrichiellaceae</taxon>
        <taxon>Cladophialophora</taxon>
    </lineage>
</organism>
<dbReference type="PROSITE" id="PS51184">
    <property type="entry name" value="JMJC"/>
    <property type="match status" value="1"/>
</dbReference>
<dbReference type="Gene3D" id="2.60.120.650">
    <property type="entry name" value="Cupin"/>
    <property type="match status" value="1"/>
</dbReference>
<dbReference type="HOGENOM" id="CLU_439406_0_0_1"/>
<dbReference type="InterPro" id="IPR003347">
    <property type="entry name" value="JmjC_dom"/>
</dbReference>
<evidence type="ECO:0000256" key="1">
    <source>
        <dbReference type="SAM" id="MobiDB-lite"/>
    </source>
</evidence>
<feature type="compositionally biased region" description="Polar residues" evidence="1">
    <location>
        <begin position="202"/>
        <end position="215"/>
    </location>
</feature>
<evidence type="ECO:0000313" key="4">
    <source>
        <dbReference type="Proteomes" id="UP000054466"/>
    </source>
</evidence>
<dbReference type="AlphaFoldDB" id="A0A0D2BS15"/>
<dbReference type="EMBL" id="KN847130">
    <property type="protein sequence ID" value="KIW21853.1"/>
    <property type="molecule type" value="Genomic_DNA"/>
</dbReference>
<dbReference type="Proteomes" id="UP000054466">
    <property type="component" value="Unassembled WGS sequence"/>
</dbReference>
<feature type="region of interest" description="Disordered" evidence="1">
    <location>
        <begin position="120"/>
        <end position="221"/>
    </location>
</feature>
<gene>
    <name evidence="3" type="ORF">PV07_12726</name>
</gene>
<evidence type="ECO:0000313" key="3">
    <source>
        <dbReference type="EMBL" id="KIW21853.1"/>
    </source>
</evidence>
<feature type="compositionally biased region" description="Basic and acidic residues" evidence="1">
    <location>
        <begin position="152"/>
        <end position="168"/>
    </location>
</feature>
<feature type="domain" description="JmjC" evidence="2">
    <location>
        <begin position="414"/>
        <end position="542"/>
    </location>
</feature>
<accession>A0A0D2BS15</accession>
<dbReference type="OrthoDB" id="4161428at2759"/>
<evidence type="ECO:0000259" key="2">
    <source>
        <dbReference type="PROSITE" id="PS51184"/>
    </source>
</evidence>
<feature type="compositionally biased region" description="Polar residues" evidence="1">
    <location>
        <begin position="181"/>
        <end position="193"/>
    </location>
</feature>